<evidence type="ECO:0000313" key="3">
    <source>
        <dbReference type="Proteomes" id="UP000799424"/>
    </source>
</evidence>
<name>A0A6A7A4H3_9PLEO</name>
<reference evidence="2" key="1">
    <citation type="journal article" date="2020" name="Stud. Mycol.">
        <title>101 Dothideomycetes genomes: a test case for predicting lifestyles and emergence of pathogens.</title>
        <authorList>
            <person name="Haridas S."/>
            <person name="Albert R."/>
            <person name="Binder M."/>
            <person name="Bloem J."/>
            <person name="Labutti K."/>
            <person name="Salamov A."/>
            <person name="Andreopoulos B."/>
            <person name="Baker S."/>
            <person name="Barry K."/>
            <person name="Bills G."/>
            <person name="Bluhm B."/>
            <person name="Cannon C."/>
            <person name="Castanera R."/>
            <person name="Culley D."/>
            <person name="Daum C."/>
            <person name="Ezra D."/>
            <person name="Gonzalez J."/>
            <person name="Henrissat B."/>
            <person name="Kuo A."/>
            <person name="Liang C."/>
            <person name="Lipzen A."/>
            <person name="Lutzoni F."/>
            <person name="Magnuson J."/>
            <person name="Mondo S."/>
            <person name="Nolan M."/>
            <person name="Ohm R."/>
            <person name="Pangilinan J."/>
            <person name="Park H.-J."/>
            <person name="Ramirez L."/>
            <person name="Alfaro M."/>
            <person name="Sun H."/>
            <person name="Tritt A."/>
            <person name="Yoshinaga Y."/>
            <person name="Zwiers L.-H."/>
            <person name="Turgeon B."/>
            <person name="Goodwin S."/>
            <person name="Spatafora J."/>
            <person name="Crous P."/>
            <person name="Grigoriev I."/>
        </authorList>
    </citation>
    <scope>NUCLEOTIDE SEQUENCE</scope>
    <source>
        <strain evidence="2">CBS 113818</strain>
    </source>
</reference>
<sequence>MYVSQSSSPSPEPPTRGWTTAQEHQVLRLRDHDKKPWAEVSSSMKRSVSACQGHYYIMTRAREGALVEWTELLDHRLIDGRRRGLDMKIISEEISIPTHAVQDRWATLLRRHQVPKDVIAMWRRKEEVVWTTVEDEKILGLYLQGHSDEEISKLLKFKNKSKDDMRARRVELVMGSSPLYLKMLGMVGSKETPKTGLEKAMGKKKYSWM</sequence>
<dbReference type="OrthoDB" id="3729788at2759"/>
<evidence type="ECO:0008006" key="4">
    <source>
        <dbReference type="Google" id="ProtNLM"/>
    </source>
</evidence>
<evidence type="ECO:0000313" key="2">
    <source>
        <dbReference type="EMBL" id="KAF2827577.1"/>
    </source>
</evidence>
<organism evidence="2 3">
    <name type="scientific">Ophiobolus disseminans</name>
    <dbReference type="NCBI Taxonomy" id="1469910"/>
    <lineage>
        <taxon>Eukaryota</taxon>
        <taxon>Fungi</taxon>
        <taxon>Dikarya</taxon>
        <taxon>Ascomycota</taxon>
        <taxon>Pezizomycotina</taxon>
        <taxon>Dothideomycetes</taxon>
        <taxon>Pleosporomycetidae</taxon>
        <taxon>Pleosporales</taxon>
        <taxon>Pleosporineae</taxon>
        <taxon>Phaeosphaeriaceae</taxon>
        <taxon>Ophiobolus</taxon>
    </lineage>
</organism>
<accession>A0A6A7A4H3</accession>
<dbReference type="AlphaFoldDB" id="A0A6A7A4H3"/>
<gene>
    <name evidence="2" type="ORF">CC86DRAFT_405697</name>
</gene>
<feature type="region of interest" description="Disordered" evidence="1">
    <location>
        <begin position="1"/>
        <end position="21"/>
    </location>
</feature>
<dbReference type="Proteomes" id="UP000799424">
    <property type="component" value="Unassembled WGS sequence"/>
</dbReference>
<evidence type="ECO:0000256" key="1">
    <source>
        <dbReference type="SAM" id="MobiDB-lite"/>
    </source>
</evidence>
<keyword evidence="3" id="KW-1185">Reference proteome</keyword>
<protein>
    <recommendedName>
        <fullName evidence="4">Myb-like domain-containing protein</fullName>
    </recommendedName>
</protein>
<dbReference type="EMBL" id="MU006224">
    <property type="protein sequence ID" value="KAF2827577.1"/>
    <property type="molecule type" value="Genomic_DNA"/>
</dbReference>
<proteinExistence type="predicted"/>